<gene>
    <name evidence="2" type="ORF">FYJ44_04270</name>
</gene>
<sequence>MVEKAEAFSGRKKNAPIKKPSAMAATAKGNDFSFRRETPLIFVGKTAGYLSLSLRNKELHRAEQRRETFLGEEGKSGVFIHHNPALEKTPWRCTINQTILNVFLPAIIGSRRKNISALKNYLTE</sequence>
<dbReference type="AlphaFoldDB" id="A0A6L5XJ64"/>
<protein>
    <submittedName>
        <fullName evidence="2">Uncharacterized protein</fullName>
    </submittedName>
</protein>
<dbReference type="EMBL" id="VUMH01000003">
    <property type="protein sequence ID" value="MSS27275.1"/>
    <property type="molecule type" value="Genomic_DNA"/>
</dbReference>
<organism evidence="2 3">
    <name type="scientific">Desulfovibrio porci</name>
    <dbReference type="NCBI Taxonomy" id="2605782"/>
    <lineage>
        <taxon>Bacteria</taxon>
        <taxon>Pseudomonadati</taxon>
        <taxon>Thermodesulfobacteriota</taxon>
        <taxon>Desulfovibrionia</taxon>
        <taxon>Desulfovibrionales</taxon>
        <taxon>Desulfovibrionaceae</taxon>
        <taxon>Desulfovibrio</taxon>
    </lineage>
</organism>
<evidence type="ECO:0000313" key="3">
    <source>
        <dbReference type="Proteomes" id="UP000477488"/>
    </source>
</evidence>
<reference evidence="2 3" key="1">
    <citation type="submission" date="2019-09" db="EMBL/GenBank/DDBJ databases">
        <title>In-depth cultivation of the pig gut microbiome towards novel bacterial diversity and tailored functional studies.</title>
        <authorList>
            <person name="Wylensek D."/>
            <person name="Hitch T.C.A."/>
            <person name="Clavel T."/>
        </authorList>
    </citation>
    <scope>NUCLEOTIDE SEQUENCE [LARGE SCALE GENOMIC DNA]</scope>
    <source>
        <strain evidence="2 3">PG-178-WT-4</strain>
    </source>
</reference>
<name>A0A6L5XJ64_9BACT</name>
<proteinExistence type="predicted"/>
<accession>A0A6L5XJ64</accession>
<dbReference type="RefSeq" id="WP_154509480.1">
    <property type="nucleotide sequence ID" value="NZ_JAXELC010000064.1"/>
</dbReference>
<evidence type="ECO:0000313" key="2">
    <source>
        <dbReference type="EMBL" id="MSS27275.1"/>
    </source>
</evidence>
<comment type="caution">
    <text evidence="2">The sequence shown here is derived from an EMBL/GenBank/DDBJ whole genome shotgun (WGS) entry which is preliminary data.</text>
</comment>
<keyword evidence="3" id="KW-1185">Reference proteome</keyword>
<dbReference type="Proteomes" id="UP000477488">
    <property type="component" value="Unassembled WGS sequence"/>
</dbReference>
<feature type="region of interest" description="Disordered" evidence="1">
    <location>
        <begin position="1"/>
        <end position="22"/>
    </location>
</feature>
<evidence type="ECO:0000256" key="1">
    <source>
        <dbReference type="SAM" id="MobiDB-lite"/>
    </source>
</evidence>